<dbReference type="GO" id="GO:0005524">
    <property type="term" value="F:ATP binding"/>
    <property type="evidence" value="ECO:0007669"/>
    <property type="project" value="UniProtKB-UniRule"/>
</dbReference>
<name>A0AAD4XEK5_9MAGN</name>
<dbReference type="GO" id="GO:0005739">
    <property type="term" value="C:mitochondrion"/>
    <property type="evidence" value="ECO:0007669"/>
    <property type="project" value="TreeGrafter"/>
</dbReference>
<keyword evidence="4 9" id="KW-0808">Transferase</keyword>
<evidence type="ECO:0000256" key="2">
    <source>
        <dbReference type="ARBA" id="ARBA00005028"/>
    </source>
</evidence>
<dbReference type="GO" id="GO:0004340">
    <property type="term" value="F:glucokinase activity"/>
    <property type="evidence" value="ECO:0007669"/>
    <property type="project" value="TreeGrafter"/>
</dbReference>
<gene>
    <name evidence="13" type="ORF">MKW98_004923</name>
</gene>
<dbReference type="GO" id="GO:0006006">
    <property type="term" value="P:glucose metabolic process"/>
    <property type="evidence" value="ECO:0007669"/>
    <property type="project" value="TreeGrafter"/>
</dbReference>
<comment type="similarity">
    <text evidence="3 9">Belongs to the hexokinase family.</text>
</comment>
<dbReference type="InterPro" id="IPR022672">
    <property type="entry name" value="Hexokinase_N"/>
</dbReference>
<dbReference type="EC" id="2.7.1.-" evidence="9"/>
<evidence type="ECO:0000256" key="10">
    <source>
        <dbReference type="SAM" id="MobiDB-lite"/>
    </source>
</evidence>
<evidence type="ECO:0000313" key="14">
    <source>
        <dbReference type="Proteomes" id="UP001202328"/>
    </source>
</evidence>
<dbReference type="FunFam" id="3.30.420.40:FF:000034">
    <property type="entry name" value="Phosphotransferase"/>
    <property type="match status" value="1"/>
</dbReference>
<dbReference type="PANTHER" id="PTHR19443">
    <property type="entry name" value="HEXOKINASE"/>
    <property type="match status" value="1"/>
</dbReference>
<organism evidence="13 14">
    <name type="scientific">Papaver atlanticum</name>
    <dbReference type="NCBI Taxonomy" id="357466"/>
    <lineage>
        <taxon>Eukaryota</taxon>
        <taxon>Viridiplantae</taxon>
        <taxon>Streptophyta</taxon>
        <taxon>Embryophyta</taxon>
        <taxon>Tracheophyta</taxon>
        <taxon>Spermatophyta</taxon>
        <taxon>Magnoliopsida</taxon>
        <taxon>Ranunculales</taxon>
        <taxon>Papaveraceae</taxon>
        <taxon>Papaveroideae</taxon>
        <taxon>Papaver</taxon>
    </lineage>
</organism>
<dbReference type="GO" id="GO:0005536">
    <property type="term" value="F:D-glucose binding"/>
    <property type="evidence" value="ECO:0007669"/>
    <property type="project" value="InterPro"/>
</dbReference>
<dbReference type="GO" id="GO:0006096">
    <property type="term" value="P:glycolytic process"/>
    <property type="evidence" value="ECO:0007669"/>
    <property type="project" value="UniProtKB-KW"/>
</dbReference>
<dbReference type="GO" id="GO:0005829">
    <property type="term" value="C:cytosol"/>
    <property type="evidence" value="ECO:0007669"/>
    <property type="project" value="TreeGrafter"/>
</dbReference>
<keyword evidence="7 9" id="KW-0067">ATP-binding</keyword>
<protein>
    <recommendedName>
        <fullName evidence="9">Phosphotransferase</fullName>
        <ecNumber evidence="9">2.7.1.-</ecNumber>
    </recommendedName>
</protein>
<dbReference type="Pfam" id="PF00349">
    <property type="entry name" value="Hexokinase_1"/>
    <property type="match status" value="1"/>
</dbReference>
<dbReference type="Gene3D" id="3.30.420.40">
    <property type="match status" value="1"/>
</dbReference>
<evidence type="ECO:0000256" key="1">
    <source>
        <dbReference type="ARBA" id="ARBA00004888"/>
    </source>
</evidence>
<feature type="domain" description="Hexokinase C-terminal" evidence="12">
    <location>
        <begin position="218"/>
        <end position="279"/>
    </location>
</feature>
<dbReference type="GO" id="GO:0001678">
    <property type="term" value="P:intracellular glucose homeostasis"/>
    <property type="evidence" value="ECO:0007669"/>
    <property type="project" value="InterPro"/>
</dbReference>
<evidence type="ECO:0000259" key="11">
    <source>
        <dbReference type="Pfam" id="PF00349"/>
    </source>
</evidence>
<dbReference type="SUPFAM" id="SSF53067">
    <property type="entry name" value="Actin-like ATPase domain"/>
    <property type="match status" value="2"/>
</dbReference>
<dbReference type="Pfam" id="PF03727">
    <property type="entry name" value="Hexokinase_2"/>
    <property type="match status" value="1"/>
</dbReference>
<evidence type="ECO:0000313" key="13">
    <source>
        <dbReference type="EMBL" id="KAI3906873.1"/>
    </source>
</evidence>
<evidence type="ECO:0000256" key="3">
    <source>
        <dbReference type="ARBA" id="ARBA00009225"/>
    </source>
</evidence>
<evidence type="ECO:0000256" key="6">
    <source>
        <dbReference type="ARBA" id="ARBA00022777"/>
    </source>
</evidence>
<comment type="caution">
    <text evidence="13">The sequence shown here is derived from an EMBL/GenBank/DDBJ whole genome shotgun (WGS) entry which is preliminary data.</text>
</comment>
<keyword evidence="5 9" id="KW-0547">Nucleotide-binding</keyword>
<keyword evidence="14" id="KW-1185">Reference proteome</keyword>
<dbReference type="AlphaFoldDB" id="A0AAD4XEK5"/>
<dbReference type="Proteomes" id="UP001202328">
    <property type="component" value="Unassembled WGS sequence"/>
</dbReference>
<feature type="region of interest" description="Disordered" evidence="10">
    <location>
        <begin position="363"/>
        <end position="400"/>
    </location>
</feature>
<accession>A0AAD4XEK5</accession>
<feature type="domain" description="Hexokinase N-terminal" evidence="11">
    <location>
        <begin position="14"/>
        <end position="212"/>
    </location>
</feature>
<feature type="compositionally biased region" description="Basic and acidic residues" evidence="10">
    <location>
        <begin position="384"/>
        <end position="393"/>
    </location>
</feature>
<dbReference type="InterPro" id="IPR043129">
    <property type="entry name" value="ATPase_NBD"/>
</dbReference>
<dbReference type="GO" id="GO:0008865">
    <property type="term" value="F:fructokinase activity"/>
    <property type="evidence" value="ECO:0007669"/>
    <property type="project" value="TreeGrafter"/>
</dbReference>
<evidence type="ECO:0000256" key="9">
    <source>
        <dbReference type="RuleBase" id="RU362007"/>
    </source>
</evidence>
<dbReference type="InterPro" id="IPR022673">
    <property type="entry name" value="Hexokinase_C"/>
</dbReference>
<dbReference type="InterPro" id="IPR001312">
    <property type="entry name" value="Hexokinase"/>
</dbReference>
<evidence type="ECO:0000256" key="7">
    <source>
        <dbReference type="ARBA" id="ARBA00022840"/>
    </source>
</evidence>
<sequence>MGDSSSSKSEKSILKNLQASCATPDDLLRRVAESMIDHMSNGLAGKKSDLKMLLSYVNNLPTGQEKRLFYSLDLGGTNFRVLRVQLDGEGNVAIQRRRAWVIPKDLKTGTKEGLFGFIASGLSEFVQEEYEKYKIPRETKREIRFTFSFPVNQTSINEGILLEWNKGFNVSDTIGKDVVACLKEAMKKANLDMFSVTALVNDSVGALAGAIYKNQDVKVAVILGTGSNACYIERMDAIPKIQRKGDQDCLTAPTGTTVLLIEWGYFSDQGVLPYTEFDVLGTASNDEGKPTTRNGVLPRQNCEKFFATILLKMAESSEKLFGEDYTAPVLRHILIPKPFFCIGSQFSGYRDLKDMQVKVLVNREKKPPPNPLTNTGPLAVLRGTHRDQPKKTEFSGFNVI</sequence>
<keyword evidence="8 9" id="KW-0324">Glycolysis</keyword>
<evidence type="ECO:0000256" key="5">
    <source>
        <dbReference type="ARBA" id="ARBA00022741"/>
    </source>
</evidence>
<dbReference type="PROSITE" id="PS51748">
    <property type="entry name" value="HEXOKINASE_2"/>
    <property type="match status" value="1"/>
</dbReference>
<evidence type="ECO:0000256" key="8">
    <source>
        <dbReference type="ARBA" id="ARBA00023152"/>
    </source>
</evidence>
<comment type="pathway">
    <text evidence="2">Carbohydrate metabolism; hexose metabolism.</text>
</comment>
<keyword evidence="6 9" id="KW-0418">Kinase</keyword>
<evidence type="ECO:0000259" key="12">
    <source>
        <dbReference type="Pfam" id="PF03727"/>
    </source>
</evidence>
<dbReference type="EMBL" id="JAJJMB010010711">
    <property type="protein sequence ID" value="KAI3906873.1"/>
    <property type="molecule type" value="Genomic_DNA"/>
</dbReference>
<dbReference type="PRINTS" id="PR00475">
    <property type="entry name" value="HEXOKINASE"/>
</dbReference>
<evidence type="ECO:0000256" key="4">
    <source>
        <dbReference type="ARBA" id="ARBA00022679"/>
    </source>
</evidence>
<reference evidence="13" key="1">
    <citation type="submission" date="2022-04" db="EMBL/GenBank/DDBJ databases">
        <title>A functionally conserved STORR gene fusion in Papaver species that diverged 16.8 million years ago.</title>
        <authorList>
            <person name="Catania T."/>
        </authorList>
    </citation>
    <scope>NUCLEOTIDE SEQUENCE</scope>
    <source>
        <strain evidence="13">S-188037</strain>
    </source>
</reference>
<proteinExistence type="inferred from homology"/>
<comment type="pathway">
    <text evidence="1">Carbohydrate degradation; glycolysis; D-glyceraldehyde 3-phosphate and glycerone phosphate from D-glucose: step 1/4.</text>
</comment>
<dbReference type="PANTHER" id="PTHR19443:SF63">
    <property type="entry name" value="HEXOKINASE-LIKE 1 PROTEIN-RELATED"/>
    <property type="match status" value="1"/>
</dbReference>